<feature type="region of interest" description="Disordered" evidence="1">
    <location>
        <begin position="97"/>
        <end position="136"/>
    </location>
</feature>
<name>A0A8T1TXH6_9STRA</name>
<comment type="caution">
    <text evidence="2">The sequence shown here is derived from an EMBL/GenBank/DDBJ whole genome shotgun (WGS) entry which is preliminary data.</text>
</comment>
<organism evidence="2 3">
    <name type="scientific">Phytophthora cactorum</name>
    <dbReference type="NCBI Taxonomy" id="29920"/>
    <lineage>
        <taxon>Eukaryota</taxon>
        <taxon>Sar</taxon>
        <taxon>Stramenopiles</taxon>
        <taxon>Oomycota</taxon>
        <taxon>Peronosporomycetes</taxon>
        <taxon>Peronosporales</taxon>
        <taxon>Peronosporaceae</taxon>
        <taxon>Phytophthora</taxon>
    </lineage>
</organism>
<proteinExistence type="predicted"/>
<dbReference type="Proteomes" id="UP000688947">
    <property type="component" value="Unassembled WGS sequence"/>
</dbReference>
<feature type="compositionally biased region" description="Basic and acidic residues" evidence="1">
    <location>
        <begin position="119"/>
        <end position="136"/>
    </location>
</feature>
<sequence>MDLPNTIQNDMLKQKEEEAQNQFGHLTPLKKKPNIAPGTVSDGKAVKGSYAKANVYFQAGTAYVFRKVDGVGFYVDVAKGNVQYERGVRDKVVQLKPPMKKRKLSPSDDISVEAEEKSEEPRDAVSTRGKRDLQRA</sequence>
<evidence type="ECO:0000313" key="2">
    <source>
        <dbReference type="EMBL" id="KAG6950901.1"/>
    </source>
</evidence>
<dbReference type="VEuPathDB" id="FungiDB:PC110_g19959"/>
<dbReference type="AlphaFoldDB" id="A0A8T1TXH6"/>
<evidence type="ECO:0000256" key="1">
    <source>
        <dbReference type="SAM" id="MobiDB-lite"/>
    </source>
</evidence>
<dbReference type="EMBL" id="JAENGZ010001075">
    <property type="protein sequence ID" value="KAG6950901.1"/>
    <property type="molecule type" value="Genomic_DNA"/>
</dbReference>
<gene>
    <name evidence="2" type="ORF">JG687_00013961</name>
</gene>
<accession>A0A8T1TXH6</accession>
<evidence type="ECO:0000313" key="3">
    <source>
        <dbReference type="Proteomes" id="UP000688947"/>
    </source>
</evidence>
<protein>
    <submittedName>
        <fullName evidence="2">Uncharacterized protein</fullName>
    </submittedName>
</protein>
<reference evidence="2" key="1">
    <citation type="submission" date="2021-01" db="EMBL/GenBank/DDBJ databases">
        <title>Phytophthora aleatoria, a newly-described species from Pinus radiata is distinct from Phytophthora cactorum isolates based on comparative genomics.</title>
        <authorList>
            <person name="Mcdougal R."/>
            <person name="Panda P."/>
            <person name="Williams N."/>
            <person name="Studholme D.J."/>
        </authorList>
    </citation>
    <scope>NUCLEOTIDE SEQUENCE</scope>
    <source>
        <strain evidence="2">NZFS 3830</strain>
    </source>
</reference>